<dbReference type="InterPro" id="IPR045738">
    <property type="entry name" value="DUF6088"/>
</dbReference>
<dbReference type="EMBL" id="AGJK01000006">
    <property type="protein sequence ID" value="EHP94668.1"/>
    <property type="molecule type" value="Genomic_DNA"/>
</dbReference>
<comment type="caution">
    <text evidence="2">The sequence shown here is derived from an EMBL/GenBank/DDBJ whole genome shotgun (WGS) entry which is preliminary data.</text>
</comment>
<name>H1KCY1_METEX</name>
<dbReference type="Proteomes" id="UP000004382">
    <property type="component" value="Unassembled WGS sequence"/>
</dbReference>
<dbReference type="RefSeq" id="WP_003596764.1">
    <property type="nucleotide sequence ID" value="NZ_AGJK01000006.1"/>
</dbReference>
<organism evidence="2 3">
    <name type="scientific">Methylorubrum extorquens DSM 13060</name>
    <dbReference type="NCBI Taxonomy" id="882800"/>
    <lineage>
        <taxon>Bacteria</taxon>
        <taxon>Pseudomonadati</taxon>
        <taxon>Pseudomonadota</taxon>
        <taxon>Alphaproteobacteria</taxon>
        <taxon>Hyphomicrobiales</taxon>
        <taxon>Methylobacteriaceae</taxon>
        <taxon>Methylorubrum</taxon>
    </lineage>
</organism>
<sequence length="269" mass="29680">MAPPLSPLRLELMRRMQAGAAAGQVFTWSDFADLGPHEIVERHLLRLAAVGETAYEASRKSGDWEPFFADFRVMRVARGIYYSPVRNRMTKRPTVPMAENVVAAVVSRLGGRWLVPPEAAAHELGITNLVPARLVVETDLRLQPISLGNRTIEFQTRSARRLHWAGRAGGVVVQALAWAKDLLTGSGDEEERIRIRRCVSRHLSSEKGAEAVAELQACVALVEDWMRDQIDLAMEEAGLDPVFIPSWQTEATGDGEGPDPDETPSGPRP</sequence>
<feature type="region of interest" description="Disordered" evidence="1">
    <location>
        <begin position="245"/>
        <end position="269"/>
    </location>
</feature>
<dbReference type="Pfam" id="PF19570">
    <property type="entry name" value="DUF6088"/>
    <property type="match status" value="1"/>
</dbReference>
<evidence type="ECO:0000313" key="2">
    <source>
        <dbReference type="EMBL" id="EHP94668.1"/>
    </source>
</evidence>
<gene>
    <name evidence="2" type="ORF">MetexDRAFT_0493</name>
</gene>
<protein>
    <recommendedName>
        <fullName evidence="4">Transcriptional regulator, AbiEi antitoxin, Type IV TA system</fullName>
    </recommendedName>
</protein>
<evidence type="ECO:0000256" key="1">
    <source>
        <dbReference type="SAM" id="MobiDB-lite"/>
    </source>
</evidence>
<evidence type="ECO:0008006" key="4">
    <source>
        <dbReference type="Google" id="ProtNLM"/>
    </source>
</evidence>
<proteinExistence type="predicted"/>
<dbReference type="AlphaFoldDB" id="H1KCY1"/>
<dbReference type="PATRIC" id="fig|882800.3.peg.471"/>
<accession>H1KCY1</accession>
<reference evidence="2 3" key="1">
    <citation type="submission" date="2011-09" db="EMBL/GenBank/DDBJ databases">
        <title>The draft genome of Methylobacterium extorquens DSM 13060.</title>
        <authorList>
            <consortium name="US DOE Joint Genome Institute (JGI-PGF)"/>
            <person name="Lucas S."/>
            <person name="Han J."/>
            <person name="Lapidus A."/>
            <person name="Cheng J.-F."/>
            <person name="Goodwin L."/>
            <person name="Pitluck S."/>
            <person name="Peters L."/>
            <person name="Land M.L."/>
            <person name="Hauser L."/>
            <person name="Koskimaki J."/>
            <person name="Halonen O."/>
            <person name="Pirttila A."/>
            <person name="Frank C."/>
            <person name="Woyke T.J."/>
        </authorList>
    </citation>
    <scope>NUCLEOTIDE SEQUENCE [LARGE SCALE GENOMIC DNA]</scope>
    <source>
        <strain evidence="2 3">DSM 13060</strain>
    </source>
</reference>
<evidence type="ECO:0000313" key="3">
    <source>
        <dbReference type="Proteomes" id="UP000004382"/>
    </source>
</evidence>